<dbReference type="Gene3D" id="3.40.190.290">
    <property type="match status" value="1"/>
</dbReference>
<dbReference type="Pfam" id="PF03466">
    <property type="entry name" value="LysR_substrate"/>
    <property type="match status" value="1"/>
</dbReference>
<dbReference type="InterPro" id="IPR058163">
    <property type="entry name" value="LysR-type_TF_proteobact-type"/>
</dbReference>
<keyword evidence="4" id="KW-1185">Reference proteome</keyword>
<dbReference type="KEGG" id="amv:ACMV_19620"/>
<dbReference type="InterPro" id="IPR036390">
    <property type="entry name" value="WH_DNA-bd_sf"/>
</dbReference>
<dbReference type="InterPro" id="IPR005119">
    <property type="entry name" value="LysR_subst-bd"/>
</dbReference>
<dbReference type="AlphaFoldDB" id="F0IZU9"/>
<dbReference type="HOGENOM" id="CLU_1529367_0_0_5"/>
<dbReference type="Proteomes" id="UP000007100">
    <property type="component" value="Chromosome"/>
</dbReference>
<sequence length="175" mass="19045">MPKTISRLEQARTIRLLNRSTHAVSLTEDGERLLPLAGEVTRGIEKADAAISVASRDCVAGRVRITAPTSILTTCLVPLPQHARDQLQQTERNLRGSDRMADLADEAIDLTIRTGPLDGIPGNRAQVLCEFPWVTCVAPNDLARRGTSQAPNNLESYDLISLSVVRTFGVDFGID</sequence>
<dbReference type="Gene3D" id="1.10.10.10">
    <property type="entry name" value="Winged helix-like DNA-binding domain superfamily/Winged helix DNA-binding domain"/>
    <property type="match status" value="1"/>
</dbReference>
<evidence type="ECO:0000313" key="3">
    <source>
        <dbReference type="EMBL" id="BAJ81309.1"/>
    </source>
</evidence>
<evidence type="ECO:0000313" key="4">
    <source>
        <dbReference type="Proteomes" id="UP000007100"/>
    </source>
</evidence>
<dbReference type="PANTHER" id="PTHR30537:SF5">
    <property type="entry name" value="HTH-TYPE TRANSCRIPTIONAL ACTIVATOR TTDR-RELATED"/>
    <property type="match status" value="1"/>
</dbReference>
<dbReference type="SUPFAM" id="SSF53850">
    <property type="entry name" value="Periplasmic binding protein-like II"/>
    <property type="match status" value="1"/>
</dbReference>
<gene>
    <name evidence="3" type="ordered locus">ACMV_19620</name>
</gene>
<reference evidence="3 4" key="1">
    <citation type="submission" date="2010-12" db="EMBL/GenBank/DDBJ databases">
        <title>Whole genome sequence of Acidiphilium multivorum AIU301.</title>
        <authorList>
            <person name="Narita-Yamada S."/>
            <person name="Nakamura S."/>
            <person name="Ito N."/>
            <person name="Takarada H."/>
            <person name="Katano Y."/>
            <person name="Nakazawa H."/>
            <person name="Hosoyama A."/>
            <person name="Yamada R."/>
            <person name="Fujita N."/>
        </authorList>
    </citation>
    <scope>NUCLEOTIDE SEQUENCE [LARGE SCALE GENOMIC DNA]</scope>
    <source>
        <strain evidence="4">DSM 11245 / JCM 8867 / AIU301</strain>
    </source>
</reference>
<dbReference type="GO" id="GO:0043565">
    <property type="term" value="F:sequence-specific DNA binding"/>
    <property type="evidence" value="ECO:0007669"/>
    <property type="project" value="TreeGrafter"/>
</dbReference>
<dbReference type="RefSeq" id="WP_013640323.1">
    <property type="nucleotide sequence ID" value="NC_015186.1"/>
</dbReference>
<name>F0IZU9_ACIMA</name>
<dbReference type="GO" id="GO:0006351">
    <property type="term" value="P:DNA-templated transcription"/>
    <property type="evidence" value="ECO:0007669"/>
    <property type="project" value="TreeGrafter"/>
</dbReference>
<dbReference type="SUPFAM" id="SSF46785">
    <property type="entry name" value="Winged helix' DNA-binding domain"/>
    <property type="match status" value="1"/>
</dbReference>
<proteinExistence type="inferred from homology"/>
<feature type="domain" description="LysR substrate-binding" evidence="2">
    <location>
        <begin position="60"/>
        <end position="163"/>
    </location>
</feature>
<dbReference type="GO" id="GO:0003700">
    <property type="term" value="F:DNA-binding transcription factor activity"/>
    <property type="evidence" value="ECO:0007669"/>
    <property type="project" value="TreeGrafter"/>
</dbReference>
<dbReference type="EMBL" id="AP012035">
    <property type="protein sequence ID" value="BAJ81309.1"/>
    <property type="molecule type" value="Genomic_DNA"/>
</dbReference>
<dbReference type="PANTHER" id="PTHR30537">
    <property type="entry name" value="HTH-TYPE TRANSCRIPTIONAL REGULATOR"/>
    <property type="match status" value="1"/>
</dbReference>
<evidence type="ECO:0000256" key="1">
    <source>
        <dbReference type="ARBA" id="ARBA00009437"/>
    </source>
</evidence>
<protein>
    <submittedName>
        <fullName evidence="3">LysR family transcriptional regulator</fullName>
    </submittedName>
</protein>
<comment type="similarity">
    <text evidence="1">Belongs to the LysR transcriptional regulatory family.</text>
</comment>
<organism evidence="3 4">
    <name type="scientific">Acidiphilium multivorum (strain DSM 11245 / JCM 8867 / NBRC 100883 / AIU 301)</name>
    <dbReference type="NCBI Taxonomy" id="926570"/>
    <lineage>
        <taxon>Bacteria</taxon>
        <taxon>Pseudomonadati</taxon>
        <taxon>Pseudomonadota</taxon>
        <taxon>Alphaproteobacteria</taxon>
        <taxon>Acetobacterales</taxon>
        <taxon>Acidocellaceae</taxon>
        <taxon>Acidiphilium</taxon>
    </lineage>
</organism>
<accession>F0IZU9</accession>
<dbReference type="InterPro" id="IPR036388">
    <property type="entry name" value="WH-like_DNA-bd_sf"/>
</dbReference>
<evidence type="ECO:0000259" key="2">
    <source>
        <dbReference type="Pfam" id="PF03466"/>
    </source>
</evidence>